<dbReference type="EMBL" id="DS268462">
    <property type="protein sequence ID" value="EFP06347.1"/>
    <property type="molecule type" value="Genomic_DNA"/>
</dbReference>
<organism evidence="2">
    <name type="scientific">Caenorhabditis remanei</name>
    <name type="common">Caenorhabditis vulgaris</name>
    <dbReference type="NCBI Taxonomy" id="31234"/>
    <lineage>
        <taxon>Eukaryota</taxon>
        <taxon>Metazoa</taxon>
        <taxon>Ecdysozoa</taxon>
        <taxon>Nematoda</taxon>
        <taxon>Chromadorea</taxon>
        <taxon>Rhabditida</taxon>
        <taxon>Rhabditina</taxon>
        <taxon>Rhabditomorpha</taxon>
        <taxon>Rhabditoidea</taxon>
        <taxon>Rhabditidae</taxon>
        <taxon>Peloderinae</taxon>
        <taxon>Caenorhabditis</taxon>
    </lineage>
</organism>
<reference evidence="1" key="1">
    <citation type="submission" date="2007-07" db="EMBL/GenBank/DDBJ databases">
        <title>PCAP assembly of the Caenorhabditis remanei genome.</title>
        <authorList>
            <consortium name="The Caenorhabditis remanei Sequencing Consortium"/>
            <person name="Wilson R.K."/>
        </authorList>
    </citation>
    <scope>NUCLEOTIDE SEQUENCE [LARGE SCALE GENOMIC DNA]</scope>
    <source>
        <strain evidence="1">PB4641</strain>
    </source>
</reference>
<sequence>MHRIEVKVDESDEAHAPSTFVMPSAAGAPGENNEAHVLARFAELRENDLWNSRHLKCVESERNNVSELTPITNGESPKQSHMLSQNYTKIRRPRRQEQLNEKLRGRSECVQEISARLRKAENKHLLFVLGQIDGILSFVASKSSSIAAHDNDEELDVGSNYEKDNDKTIAKAEKSVKKDDTPESIWRLRNMGSERRKAAKEAEPPKVEEIVGEDEKMEVYKTVSTTSEITTINVCREVT</sequence>
<proteinExistence type="predicted"/>
<gene>
    <name evidence="1" type="ORF">CRE_07569</name>
</gene>
<keyword evidence="2" id="KW-1185">Reference proteome</keyword>
<protein>
    <submittedName>
        <fullName evidence="1">Uncharacterized protein</fullName>
    </submittedName>
</protein>
<evidence type="ECO:0000313" key="1">
    <source>
        <dbReference type="EMBL" id="EFP06347.1"/>
    </source>
</evidence>
<name>E3MPA2_CAERE</name>
<dbReference type="AlphaFoldDB" id="E3MPA2"/>
<dbReference type="HOGENOM" id="CLU_1162085_0_0_1"/>
<dbReference type="InParanoid" id="E3MPA2"/>
<accession>E3MPA2</accession>
<dbReference type="STRING" id="31234.E3MPA2"/>
<dbReference type="eggNOG" id="KOG0391">
    <property type="taxonomic scope" value="Eukaryota"/>
</dbReference>
<evidence type="ECO:0000313" key="2">
    <source>
        <dbReference type="Proteomes" id="UP000008281"/>
    </source>
</evidence>
<dbReference type="Proteomes" id="UP000008281">
    <property type="component" value="Unassembled WGS sequence"/>
</dbReference>